<dbReference type="InterPro" id="IPR051799">
    <property type="entry name" value="NADH_flavin_oxidoreductase"/>
</dbReference>
<evidence type="ECO:0000259" key="3">
    <source>
        <dbReference type="Pfam" id="PF00724"/>
    </source>
</evidence>
<protein>
    <submittedName>
        <fullName evidence="4">NADH:flavin oxidoreductase</fullName>
    </submittedName>
</protein>
<feature type="domain" description="NADH:flavin oxidoreductase/NADH oxidase N-terminal" evidence="3">
    <location>
        <begin position="5"/>
        <end position="327"/>
    </location>
</feature>
<dbReference type="PANTHER" id="PTHR43656">
    <property type="entry name" value="BINDING OXIDOREDUCTASE, PUTATIVE (AFU_ORTHOLOGUE AFUA_2G08260)-RELATED"/>
    <property type="match status" value="1"/>
</dbReference>
<dbReference type="AlphaFoldDB" id="A0A848C170"/>
<dbReference type="RefSeq" id="WP_150824404.1">
    <property type="nucleotide sequence ID" value="NZ_JABAFG010000009.1"/>
</dbReference>
<evidence type="ECO:0000313" key="4">
    <source>
        <dbReference type="EMBL" id="NME28313.1"/>
    </source>
</evidence>
<comment type="caution">
    <text evidence="4">The sequence shown here is derived from an EMBL/GenBank/DDBJ whole genome shotgun (WGS) entry which is preliminary data.</text>
</comment>
<accession>A0A848C170</accession>
<organism evidence="4 5">
    <name type="scientific">Megasphaera hexanoica</name>
    <dbReference type="NCBI Taxonomy" id="1675036"/>
    <lineage>
        <taxon>Bacteria</taxon>
        <taxon>Bacillati</taxon>
        <taxon>Bacillota</taxon>
        <taxon>Negativicutes</taxon>
        <taxon>Veillonellales</taxon>
        <taxon>Veillonellaceae</taxon>
        <taxon>Megasphaera</taxon>
    </lineage>
</organism>
<dbReference type="GO" id="GO:0010181">
    <property type="term" value="F:FMN binding"/>
    <property type="evidence" value="ECO:0007669"/>
    <property type="project" value="InterPro"/>
</dbReference>
<dbReference type="InterPro" id="IPR013785">
    <property type="entry name" value="Aldolase_TIM"/>
</dbReference>
<dbReference type="Proteomes" id="UP000591071">
    <property type="component" value="Unassembled WGS sequence"/>
</dbReference>
<name>A0A848C170_9FIRM</name>
<sequence>MKWKEPLSIHHLTLTNRIVMPPMATRAASHGYIDEEICKYYQKRAEKGYLGLIITEHMYIDKQGKADPNQISISRNGDIGGLRQLTRCIHREGSTRVFAQINHAGSIADPIVTRQQAVGPSPVLHPRQKQSQVLPRELSVEEIQVLVAEYAAAAGRAKAAGYDGVEIHAAHGYLLNQFYSPLTNHRNDAYGCDTLEKRVHFHLQVIHAIRMVVGTAYPLAIRFGGCDYQPGGSTINDAVEAAKLFATAGVDLIDVSGGMNFFVRQDHTEPGYFRDMSSAIRHHVSVPVILTGGVQTVEQAEDLLVTGAADMIGVGRAILQDAEWPKRELGK</sequence>
<dbReference type="Pfam" id="PF00724">
    <property type="entry name" value="Oxidored_FMN"/>
    <property type="match status" value="1"/>
</dbReference>
<evidence type="ECO:0000313" key="5">
    <source>
        <dbReference type="Proteomes" id="UP000591071"/>
    </source>
</evidence>
<gene>
    <name evidence="4" type="ORF">HF872_06715</name>
</gene>
<dbReference type="InterPro" id="IPR001155">
    <property type="entry name" value="OxRdtase_FMN_N"/>
</dbReference>
<keyword evidence="2" id="KW-0560">Oxidoreductase</keyword>
<dbReference type="GO" id="GO:0016491">
    <property type="term" value="F:oxidoreductase activity"/>
    <property type="evidence" value="ECO:0007669"/>
    <property type="project" value="UniProtKB-KW"/>
</dbReference>
<proteinExistence type="predicted"/>
<evidence type="ECO:0000256" key="1">
    <source>
        <dbReference type="ARBA" id="ARBA00022630"/>
    </source>
</evidence>
<evidence type="ECO:0000256" key="2">
    <source>
        <dbReference type="ARBA" id="ARBA00023002"/>
    </source>
</evidence>
<dbReference type="CDD" id="cd02803">
    <property type="entry name" value="OYE_like_FMN_family"/>
    <property type="match status" value="1"/>
</dbReference>
<dbReference type="EMBL" id="JABAFG010000009">
    <property type="protein sequence ID" value="NME28313.1"/>
    <property type="molecule type" value="Genomic_DNA"/>
</dbReference>
<dbReference type="PANTHER" id="PTHR43656:SF2">
    <property type="entry name" value="BINDING OXIDOREDUCTASE, PUTATIVE (AFU_ORTHOLOGUE AFUA_2G08260)-RELATED"/>
    <property type="match status" value="1"/>
</dbReference>
<keyword evidence="1" id="KW-0285">Flavoprotein</keyword>
<dbReference type="SUPFAM" id="SSF51395">
    <property type="entry name" value="FMN-linked oxidoreductases"/>
    <property type="match status" value="1"/>
</dbReference>
<dbReference type="Gene3D" id="3.20.20.70">
    <property type="entry name" value="Aldolase class I"/>
    <property type="match status" value="1"/>
</dbReference>
<reference evidence="4 5" key="1">
    <citation type="submission" date="2020-04" db="EMBL/GenBank/DDBJ databases">
        <authorList>
            <person name="Hitch T.C.A."/>
            <person name="Wylensek D."/>
            <person name="Clavel T."/>
        </authorList>
    </citation>
    <scope>NUCLEOTIDE SEQUENCE [LARGE SCALE GENOMIC DNA]</scope>
    <source>
        <strain evidence="4 5">Oil-RF-744-FAT-WT-6-1</strain>
    </source>
</reference>